<gene>
    <name evidence="1" type="ORF">ACFQDI_07535</name>
</gene>
<protein>
    <submittedName>
        <fullName evidence="1">Uncharacterized protein</fullName>
    </submittedName>
</protein>
<organism evidence="1 2">
    <name type="scientific">Prosthecobacter fluviatilis</name>
    <dbReference type="NCBI Taxonomy" id="445931"/>
    <lineage>
        <taxon>Bacteria</taxon>
        <taxon>Pseudomonadati</taxon>
        <taxon>Verrucomicrobiota</taxon>
        <taxon>Verrucomicrobiia</taxon>
        <taxon>Verrucomicrobiales</taxon>
        <taxon>Verrucomicrobiaceae</taxon>
        <taxon>Prosthecobacter</taxon>
    </lineage>
</organism>
<comment type="caution">
    <text evidence="1">The sequence shown here is derived from an EMBL/GenBank/DDBJ whole genome shotgun (WGS) entry which is preliminary data.</text>
</comment>
<name>A0ABW0KPQ2_9BACT</name>
<accession>A0ABW0KPQ2</accession>
<evidence type="ECO:0000313" key="2">
    <source>
        <dbReference type="Proteomes" id="UP001596052"/>
    </source>
</evidence>
<proteinExistence type="predicted"/>
<dbReference type="Proteomes" id="UP001596052">
    <property type="component" value="Unassembled WGS sequence"/>
</dbReference>
<keyword evidence="2" id="KW-1185">Reference proteome</keyword>
<evidence type="ECO:0000313" key="1">
    <source>
        <dbReference type="EMBL" id="MFC5454697.1"/>
    </source>
</evidence>
<sequence>MKAGTVLTAAQLQQHYGNFHELSPKAEFDPADVPDELVPLIPYAAFWGLSDDLDRENLVEAATPEITANLKLVIRENDDAIDAWLAGPLADKPPFSAAYIAFSAMRMAADYC</sequence>
<reference evidence="2" key="1">
    <citation type="journal article" date="2019" name="Int. J. Syst. Evol. Microbiol.">
        <title>The Global Catalogue of Microorganisms (GCM) 10K type strain sequencing project: providing services to taxonomists for standard genome sequencing and annotation.</title>
        <authorList>
            <consortium name="The Broad Institute Genomics Platform"/>
            <consortium name="The Broad Institute Genome Sequencing Center for Infectious Disease"/>
            <person name="Wu L."/>
            <person name="Ma J."/>
        </authorList>
    </citation>
    <scope>NUCLEOTIDE SEQUENCE [LARGE SCALE GENOMIC DNA]</scope>
    <source>
        <strain evidence="2">CGMCC 4.1469</strain>
    </source>
</reference>
<dbReference type="EMBL" id="JBHSMQ010000002">
    <property type="protein sequence ID" value="MFC5454697.1"/>
    <property type="molecule type" value="Genomic_DNA"/>
</dbReference>